<dbReference type="RefSeq" id="WP_394150471.1">
    <property type="nucleotide sequence ID" value="NZ_JBGCUC010000033.1"/>
</dbReference>
<evidence type="ECO:0000313" key="2">
    <source>
        <dbReference type="Proteomes" id="UP001605250"/>
    </source>
</evidence>
<organism evidence="1 2">
    <name type="scientific">Erwinia plantamica</name>
    <dbReference type="NCBI Taxonomy" id="3237104"/>
    <lineage>
        <taxon>Bacteria</taxon>
        <taxon>Pseudomonadati</taxon>
        <taxon>Pseudomonadota</taxon>
        <taxon>Gammaproteobacteria</taxon>
        <taxon>Enterobacterales</taxon>
        <taxon>Erwiniaceae</taxon>
        <taxon>Erwinia</taxon>
    </lineage>
</organism>
<comment type="caution">
    <text evidence="1">The sequence shown here is derived from an EMBL/GenBank/DDBJ whole genome shotgun (WGS) entry which is preliminary data.</text>
</comment>
<name>A0ABW7CSE4_9GAMM</name>
<keyword evidence="2" id="KW-1185">Reference proteome</keyword>
<reference evidence="1 2" key="1">
    <citation type="submission" date="2024-07" db="EMBL/GenBank/DDBJ databases">
        <title>Novel bacterial strain Erwinia sp. OPT-41 promoting growth of various crops.</title>
        <authorList>
            <person name="Egorshina A."/>
            <person name="Lukyantsev M.A."/>
            <person name="Golubev S.N."/>
            <person name="Muratova A.Y."/>
            <person name="Bulygina E.A."/>
        </authorList>
    </citation>
    <scope>NUCLEOTIDE SEQUENCE [LARGE SCALE GENOMIC DNA]</scope>
    <source>
        <strain evidence="1 2">OPT-41</strain>
    </source>
</reference>
<sequence length="60" mass="6492">MAVNTMTKPKDGTPDQSVYFCLIHKNNALCGSGVNSSDDKGEDLSKEKLKLLKSISFDGD</sequence>
<protein>
    <submittedName>
        <fullName evidence="1">Uncharacterized protein</fullName>
    </submittedName>
</protein>
<proteinExistence type="predicted"/>
<dbReference type="Proteomes" id="UP001605250">
    <property type="component" value="Unassembled WGS sequence"/>
</dbReference>
<dbReference type="EMBL" id="JBGCUC010000033">
    <property type="protein sequence ID" value="MFG6078958.1"/>
    <property type="molecule type" value="Genomic_DNA"/>
</dbReference>
<accession>A0ABW7CSE4</accession>
<evidence type="ECO:0000313" key="1">
    <source>
        <dbReference type="EMBL" id="MFG6078958.1"/>
    </source>
</evidence>
<gene>
    <name evidence="1" type="ORF">AB3U87_21765</name>
</gene>